<proteinExistence type="predicted"/>
<keyword evidence="3" id="KW-1185">Reference proteome</keyword>
<name>A0A640VU00_9RHOB</name>
<accession>A0A640VU00</accession>
<dbReference type="Gene3D" id="3.20.20.370">
    <property type="entry name" value="Glycoside hydrolase/deacetylase"/>
    <property type="match status" value="1"/>
</dbReference>
<evidence type="ECO:0000256" key="1">
    <source>
        <dbReference type="SAM" id="MobiDB-lite"/>
    </source>
</evidence>
<feature type="compositionally biased region" description="Low complexity" evidence="1">
    <location>
        <begin position="154"/>
        <end position="180"/>
    </location>
</feature>
<feature type="compositionally biased region" description="Low complexity" evidence="1">
    <location>
        <begin position="132"/>
        <end position="146"/>
    </location>
</feature>
<gene>
    <name evidence="2" type="ORF">So717_34260</name>
</gene>
<organism evidence="2 3">
    <name type="scientific">Roseobacter cerasinus</name>
    <dbReference type="NCBI Taxonomy" id="2602289"/>
    <lineage>
        <taxon>Bacteria</taxon>
        <taxon>Pseudomonadati</taxon>
        <taxon>Pseudomonadota</taxon>
        <taxon>Alphaproteobacteria</taxon>
        <taxon>Rhodobacterales</taxon>
        <taxon>Roseobacteraceae</taxon>
        <taxon>Roseobacter</taxon>
    </lineage>
</organism>
<dbReference type="CDD" id="cd10936">
    <property type="entry name" value="CE4_DAC2"/>
    <property type="match status" value="1"/>
</dbReference>
<feature type="compositionally biased region" description="Low complexity" evidence="1">
    <location>
        <begin position="96"/>
        <end position="111"/>
    </location>
</feature>
<dbReference type="SUPFAM" id="SSF88713">
    <property type="entry name" value="Glycoside hydrolase/deacetylase"/>
    <property type="match status" value="1"/>
</dbReference>
<dbReference type="OrthoDB" id="7658418at2"/>
<comment type="caution">
    <text evidence="2">The sequence shown here is derived from an EMBL/GenBank/DDBJ whole genome shotgun (WGS) entry which is preliminary data.</text>
</comment>
<dbReference type="InterPro" id="IPR006837">
    <property type="entry name" value="Divergent_DAC"/>
</dbReference>
<reference evidence="2 3" key="1">
    <citation type="submission" date="2019-12" db="EMBL/GenBank/DDBJ databases">
        <title>Roseobacter cerasinus sp. nov., isolated from seawater around aquaculture.</title>
        <authorList>
            <person name="Muramatsu S."/>
            <person name="Takabe Y."/>
            <person name="Mori K."/>
            <person name="Takaichi S."/>
            <person name="Hanada S."/>
        </authorList>
    </citation>
    <scope>NUCLEOTIDE SEQUENCE [LARGE SCALE GENOMIC DNA]</scope>
    <source>
        <strain evidence="2 3">AI77</strain>
    </source>
</reference>
<sequence length="551" mass="56205">MARAFLKGASWGGGLSLGAVAVLSVLSEPPRAPDVTIAAPSKGAAPQPVVAQTTQPKEDRVPVTGQQAPKAPAPSPDTLAAVDSRGLRPAAQPVTGAPGALAEPGPAAEAASIVAGAKDNPVVPNARAEGLTTPDADTSATVSTAPAAPPQPVAQPDVAPAEQPSRPRASGLSGGVAALAPDVHGPDMSDDAISRDPTQPPAPTVPTEIQAFGQASEEVAALPQEDAVPPLPAEPVTDLSRSNAQSAVPEARAPVPSKESLPQETVAAPDLASEDVLAGVRIPAGGAGDIAPDVQINRLPSLREAPVARLTPGEAAAPQTRPSDRPVDRFAVTFDNPDGKPAMAIVLMDDGVDLSKGKVGLPALRSFPYPISFAVDSTLPDAAARMAAYRAEGFEVLAMVDLPQAAQPQDAETSLSVALRALPEAVGVLEGVGEGVQGSRQAALQVAEILAEKGHGFVTQNRGLNTVQKIAARSGVPSAVVFREFDVEGRSPAAMRRFLDQAAFRATQHGDVVMLGRLREDTIAALLVWGLQDRATRVALAPISAVLTTQP</sequence>
<protein>
    <submittedName>
        <fullName evidence="2">Uncharacterized protein</fullName>
    </submittedName>
</protein>
<dbReference type="Pfam" id="PF04748">
    <property type="entry name" value="Polysacc_deac_2"/>
    <property type="match status" value="1"/>
</dbReference>
<dbReference type="EMBL" id="BLIV01000007">
    <property type="protein sequence ID" value="GFE51673.1"/>
    <property type="molecule type" value="Genomic_DNA"/>
</dbReference>
<dbReference type="AlphaFoldDB" id="A0A640VU00"/>
<feature type="region of interest" description="Disordered" evidence="1">
    <location>
        <begin position="32"/>
        <end position="262"/>
    </location>
</feature>
<evidence type="ECO:0000313" key="3">
    <source>
        <dbReference type="Proteomes" id="UP000436522"/>
    </source>
</evidence>
<dbReference type="RefSeq" id="WP_159979654.1">
    <property type="nucleotide sequence ID" value="NZ_BLIV01000007.1"/>
</dbReference>
<dbReference type="GO" id="GO:0005975">
    <property type="term" value="P:carbohydrate metabolic process"/>
    <property type="evidence" value="ECO:0007669"/>
    <property type="project" value="InterPro"/>
</dbReference>
<dbReference type="Proteomes" id="UP000436522">
    <property type="component" value="Unassembled WGS sequence"/>
</dbReference>
<dbReference type="InterPro" id="IPR011330">
    <property type="entry name" value="Glyco_hydro/deAcase_b/a-brl"/>
</dbReference>
<evidence type="ECO:0000313" key="2">
    <source>
        <dbReference type="EMBL" id="GFE51673.1"/>
    </source>
</evidence>